<organism evidence="1 2">
    <name type="scientific">Vararia minispora EC-137</name>
    <dbReference type="NCBI Taxonomy" id="1314806"/>
    <lineage>
        <taxon>Eukaryota</taxon>
        <taxon>Fungi</taxon>
        <taxon>Dikarya</taxon>
        <taxon>Basidiomycota</taxon>
        <taxon>Agaricomycotina</taxon>
        <taxon>Agaricomycetes</taxon>
        <taxon>Russulales</taxon>
        <taxon>Lachnocladiaceae</taxon>
        <taxon>Vararia</taxon>
    </lineage>
</organism>
<accession>A0ACB8Q6D0</accession>
<comment type="caution">
    <text evidence="1">The sequence shown here is derived from an EMBL/GenBank/DDBJ whole genome shotgun (WGS) entry which is preliminary data.</text>
</comment>
<evidence type="ECO:0000313" key="1">
    <source>
        <dbReference type="EMBL" id="KAI0027248.1"/>
    </source>
</evidence>
<evidence type="ECO:0000313" key="2">
    <source>
        <dbReference type="Proteomes" id="UP000814128"/>
    </source>
</evidence>
<reference evidence="1" key="1">
    <citation type="submission" date="2021-02" db="EMBL/GenBank/DDBJ databases">
        <authorList>
            <consortium name="DOE Joint Genome Institute"/>
            <person name="Ahrendt S."/>
            <person name="Looney B.P."/>
            <person name="Miyauchi S."/>
            <person name="Morin E."/>
            <person name="Drula E."/>
            <person name="Courty P.E."/>
            <person name="Chicoki N."/>
            <person name="Fauchery L."/>
            <person name="Kohler A."/>
            <person name="Kuo A."/>
            <person name="Labutti K."/>
            <person name="Pangilinan J."/>
            <person name="Lipzen A."/>
            <person name="Riley R."/>
            <person name="Andreopoulos W."/>
            <person name="He G."/>
            <person name="Johnson J."/>
            <person name="Barry K.W."/>
            <person name="Grigoriev I.V."/>
            <person name="Nagy L."/>
            <person name="Hibbett D."/>
            <person name="Henrissat B."/>
            <person name="Matheny P.B."/>
            <person name="Labbe J."/>
            <person name="Martin F."/>
        </authorList>
    </citation>
    <scope>NUCLEOTIDE SEQUENCE</scope>
    <source>
        <strain evidence="1">EC-137</strain>
    </source>
</reference>
<keyword evidence="2" id="KW-1185">Reference proteome</keyword>
<sequence length="308" mass="33757">MSSQPKQYQQGYKPDAQTEKQAQGGPDSWPPGKQHPMKDTPLNDVYADGTPYKGSGRLEGKVTLVTGGDSGIGRAFVVLAAIEGADSTIVYLPKEQKDAEETRDEVSQKTQGKRRVHLIQLDVKSEENCRKAVEETLKEFGHLDILFNNAAQQFENHDILTLDSRQWEDTFQVNVHPLFYFSKAAIPYMKPGSSIINNASINAYVGRPDLLDYTSTKGAVVSFTRGLSNQIICERQIRVNAIAPGPIHTPLVTSTFSQNNIEGTNSPPMGRPGQPIECATVVVFLASRDASYITGQTVHIDGGMFVTS</sequence>
<reference evidence="1" key="2">
    <citation type="journal article" date="2022" name="New Phytol.">
        <title>Evolutionary transition to the ectomycorrhizal habit in the genomes of a hyperdiverse lineage of mushroom-forming fungi.</title>
        <authorList>
            <person name="Looney B."/>
            <person name="Miyauchi S."/>
            <person name="Morin E."/>
            <person name="Drula E."/>
            <person name="Courty P.E."/>
            <person name="Kohler A."/>
            <person name="Kuo A."/>
            <person name="LaButti K."/>
            <person name="Pangilinan J."/>
            <person name="Lipzen A."/>
            <person name="Riley R."/>
            <person name="Andreopoulos W."/>
            <person name="He G."/>
            <person name="Johnson J."/>
            <person name="Nolan M."/>
            <person name="Tritt A."/>
            <person name="Barry K.W."/>
            <person name="Grigoriev I.V."/>
            <person name="Nagy L.G."/>
            <person name="Hibbett D."/>
            <person name="Henrissat B."/>
            <person name="Matheny P.B."/>
            <person name="Labbe J."/>
            <person name="Martin F.M."/>
        </authorList>
    </citation>
    <scope>NUCLEOTIDE SEQUENCE</scope>
    <source>
        <strain evidence="1">EC-137</strain>
    </source>
</reference>
<dbReference type="Proteomes" id="UP000814128">
    <property type="component" value="Unassembled WGS sequence"/>
</dbReference>
<name>A0ACB8Q6D0_9AGAM</name>
<gene>
    <name evidence="1" type="ORF">K488DRAFT_91082</name>
</gene>
<proteinExistence type="predicted"/>
<dbReference type="EMBL" id="MU273951">
    <property type="protein sequence ID" value="KAI0027248.1"/>
    <property type="molecule type" value="Genomic_DNA"/>
</dbReference>
<protein>
    <submittedName>
        <fullName evidence="1">NAD(P)-binding protein</fullName>
    </submittedName>
</protein>